<feature type="transmembrane region" description="Helical" evidence="6">
    <location>
        <begin position="31"/>
        <end position="49"/>
    </location>
</feature>
<accession>A0ABU8LTT7</accession>
<evidence type="ECO:0000256" key="1">
    <source>
        <dbReference type="ARBA" id="ARBA00000677"/>
    </source>
</evidence>
<dbReference type="InterPro" id="IPR036286">
    <property type="entry name" value="LexA/Signal_pep-like_sf"/>
</dbReference>
<keyword evidence="6" id="KW-0645">Protease</keyword>
<dbReference type="PANTHER" id="PTHR43390:SF1">
    <property type="entry name" value="CHLOROPLAST PROCESSING PEPTIDASE"/>
    <property type="match status" value="1"/>
</dbReference>
<organism evidence="8 9">
    <name type="scientific">Microbacterium marmarense</name>
    <dbReference type="NCBI Taxonomy" id="3122051"/>
    <lineage>
        <taxon>Bacteria</taxon>
        <taxon>Bacillati</taxon>
        <taxon>Actinomycetota</taxon>
        <taxon>Actinomycetes</taxon>
        <taxon>Micrococcales</taxon>
        <taxon>Microbacteriaceae</taxon>
        <taxon>Microbacterium</taxon>
    </lineage>
</organism>
<comment type="subcellular location">
    <subcellularLocation>
        <location evidence="2">Cell membrane</location>
        <topology evidence="2">Single-pass type II membrane protein</topology>
    </subcellularLocation>
    <subcellularLocation>
        <location evidence="6">Membrane</location>
        <topology evidence="6">Single-pass type II membrane protein</topology>
    </subcellularLocation>
</comment>
<dbReference type="EC" id="3.4.21.89" evidence="4 6"/>
<keyword evidence="6" id="KW-0472">Membrane</keyword>
<dbReference type="GO" id="GO:0009003">
    <property type="term" value="F:signal peptidase activity"/>
    <property type="evidence" value="ECO:0007669"/>
    <property type="project" value="UniProtKB-EC"/>
</dbReference>
<dbReference type="InterPro" id="IPR019758">
    <property type="entry name" value="Pept_S26A_signal_pept_1_CS"/>
</dbReference>
<dbReference type="InterPro" id="IPR000223">
    <property type="entry name" value="Pept_S26A_signal_pept_1"/>
</dbReference>
<feature type="domain" description="Peptidase S26" evidence="7">
    <location>
        <begin position="34"/>
        <end position="230"/>
    </location>
</feature>
<dbReference type="SUPFAM" id="SSF51306">
    <property type="entry name" value="LexA/Signal peptidase"/>
    <property type="match status" value="1"/>
</dbReference>
<dbReference type="Gene3D" id="2.10.109.10">
    <property type="entry name" value="Umud Fragment, subunit A"/>
    <property type="match status" value="1"/>
</dbReference>
<dbReference type="InterPro" id="IPR019533">
    <property type="entry name" value="Peptidase_S26"/>
</dbReference>
<dbReference type="CDD" id="cd06530">
    <property type="entry name" value="S26_SPase_I"/>
    <property type="match status" value="1"/>
</dbReference>
<evidence type="ECO:0000256" key="6">
    <source>
        <dbReference type="RuleBase" id="RU362042"/>
    </source>
</evidence>
<evidence type="ECO:0000256" key="4">
    <source>
        <dbReference type="ARBA" id="ARBA00013208"/>
    </source>
</evidence>
<proteinExistence type="inferred from homology"/>
<comment type="caution">
    <text evidence="8">The sequence shown here is derived from an EMBL/GenBank/DDBJ whole genome shotgun (WGS) entry which is preliminary data.</text>
</comment>
<keyword evidence="5 6" id="KW-0378">Hydrolase</keyword>
<dbReference type="EMBL" id="JBBDGL010000002">
    <property type="protein sequence ID" value="MEJ1155676.1"/>
    <property type="molecule type" value="Genomic_DNA"/>
</dbReference>
<reference evidence="8 9" key="1">
    <citation type="submission" date="2024-02" db="EMBL/GenBank/DDBJ databases">
        <authorList>
            <person name="Saticioglu I.B."/>
        </authorList>
    </citation>
    <scope>NUCLEOTIDE SEQUENCE [LARGE SCALE GENOMIC DNA]</scope>
    <source>
        <strain evidence="8 9">Mu-86</strain>
    </source>
</reference>
<protein>
    <recommendedName>
        <fullName evidence="4 6">Signal peptidase I</fullName>
        <ecNumber evidence="4 6">3.4.21.89</ecNumber>
    </recommendedName>
</protein>
<dbReference type="Proteomes" id="UP001368654">
    <property type="component" value="Unassembled WGS sequence"/>
</dbReference>
<dbReference type="RefSeq" id="WP_337338099.1">
    <property type="nucleotide sequence ID" value="NZ_JBBDGL010000002.1"/>
</dbReference>
<keyword evidence="6" id="KW-0812">Transmembrane</keyword>
<evidence type="ECO:0000313" key="8">
    <source>
        <dbReference type="EMBL" id="MEJ1155676.1"/>
    </source>
</evidence>
<evidence type="ECO:0000256" key="2">
    <source>
        <dbReference type="ARBA" id="ARBA00004401"/>
    </source>
</evidence>
<name>A0ABU8LTT7_9MICO</name>
<dbReference type="NCBIfam" id="TIGR02227">
    <property type="entry name" value="sigpep_I_bact"/>
    <property type="match status" value="1"/>
</dbReference>
<evidence type="ECO:0000259" key="7">
    <source>
        <dbReference type="Pfam" id="PF10502"/>
    </source>
</evidence>
<comment type="catalytic activity">
    <reaction evidence="1 6">
        <text>Cleavage of hydrophobic, N-terminal signal or leader sequences from secreted and periplasmic proteins.</text>
        <dbReference type="EC" id="3.4.21.89"/>
    </reaction>
</comment>
<evidence type="ECO:0000256" key="3">
    <source>
        <dbReference type="ARBA" id="ARBA00009370"/>
    </source>
</evidence>
<dbReference type="PANTHER" id="PTHR43390">
    <property type="entry name" value="SIGNAL PEPTIDASE I"/>
    <property type="match status" value="1"/>
</dbReference>
<comment type="similarity">
    <text evidence="3 6">Belongs to the peptidase S26 family.</text>
</comment>
<dbReference type="PROSITE" id="PS00761">
    <property type="entry name" value="SPASE_I_3"/>
    <property type="match status" value="1"/>
</dbReference>
<keyword evidence="9" id="KW-1185">Reference proteome</keyword>
<keyword evidence="6" id="KW-1133">Transmembrane helix</keyword>
<evidence type="ECO:0000256" key="5">
    <source>
        <dbReference type="ARBA" id="ARBA00022801"/>
    </source>
</evidence>
<sequence length="264" mass="28923">MTTEKTAPTPVGESSRAEISSRRRRRGWLTFARDVVVIVLIAVLVSFLVKTFVVRSFYIPSGSMENTLQVNDRILVDEITPRFAGYSRGDIVVFEDPGGWLPVTTQAARPPIIEGVDWMLSLVGLSSPDSDDHLVKRLIGLPGDHVVCCNSVGQITVNGTAIDESAYIKTPTVDAAASGDEFDVIVPDDSLWVLGDNRYRSKDSRYNTDQPGKGFVPVDNVVGRAFLVTWPFDRFGLLDFHHEQFAGVADPQNPATTDTGEPAQ</sequence>
<dbReference type="Pfam" id="PF10502">
    <property type="entry name" value="Peptidase_S26"/>
    <property type="match status" value="1"/>
</dbReference>
<gene>
    <name evidence="8" type="primary">lepB</name>
    <name evidence="8" type="ORF">WDU96_08725</name>
</gene>
<dbReference type="PRINTS" id="PR00727">
    <property type="entry name" value="LEADERPTASE"/>
</dbReference>
<evidence type="ECO:0000313" key="9">
    <source>
        <dbReference type="Proteomes" id="UP001368654"/>
    </source>
</evidence>